<dbReference type="PROSITE" id="PS50011">
    <property type="entry name" value="PROTEIN_KINASE_DOM"/>
    <property type="match status" value="1"/>
</dbReference>
<dbReference type="Proteomes" id="UP000703269">
    <property type="component" value="Unassembled WGS sequence"/>
</dbReference>
<dbReference type="Gene3D" id="1.10.510.10">
    <property type="entry name" value="Transferase(Phosphotransferase) domain 1"/>
    <property type="match status" value="1"/>
</dbReference>
<dbReference type="Pfam" id="PF17667">
    <property type="entry name" value="Pkinase_fungal"/>
    <property type="match status" value="2"/>
</dbReference>
<proteinExistence type="predicted"/>
<evidence type="ECO:0000259" key="2">
    <source>
        <dbReference type="PROSITE" id="PS50011"/>
    </source>
</evidence>
<evidence type="ECO:0000313" key="4">
    <source>
        <dbReference type="Proteomes" id="UP000703269"/>
    </source>
</evidence>
<protein>
    <recommendedName>
        <fullName evidence="2">Protein kinase domain-containing protein</fullName>
    </recommendedName>
</protein>
<dbReference type="PANTHER" id="PTHR38248:SF2">
    <property type="entry name" value="FUNK1 11"/>
    <property type="match status" value="1"/>
</dbReference>
<feature type="region of interest" description="Disordered" evidence="1">
    <location>
        <begin position="606"/>
        <end position="652"/>
    </location>
</feature>
<organism evidence="3 4">
    <name type="scientific">Phanerochaete sordida</name>
    <dbReference type="NCBI Taxonomy" id="48140"/>
    <lineage>
        <taxon>Eukaryota</taxon>
        <taxon>Fungi</taxon>
        <taxon>Dikarya</taxon>
        <taxon>Basidiomycota</taxon>
        <taxon>Agaricomycotina</taxon>
        <taxon>Agaricomycetes</taxon>
        <taxon>Polyporales</taxon>
        <taxon>Phanerochaetaceae</taxon>
        <taxon>Phanerochaete</taxon>
    </lineage>
</organism>
<feature type="region of interest" description="Disordered" evidence="1">
    <location>
        <begin position="120"/>
        <end position="139"/>
    </location>
</feature>
<dbReference type="AlphaFoldDB" id="A0A9P3GD05"/>
<evidence type="ECO:0000313" key="3">
    <source>
        <dbReference type="EMBL" id="GJE92084.1"/>
    </source>
</evidence>
<feature type="compositionally biased region" description="Low complexity" evidence="1">
    <location>
        <begin position="127"/>
        <end position="137"/>
    </location>
</feature>
<keyword evidence="4" id="KW-1185">Reference proteome</keyword>
<dbReference type="SUPFAM" id="SSF56112">
    <property type="entry name" value="Protein kinase-like (PK-like)"/>
    <property type="match status" value="1"/>
</dbReference>
<sequence>MSSKPMFSEFMGTKCDMSSFCAANFSEVPAGSTVQEMARRFICAVERSKLCPELQFFITRTKKRHVKPDGEEPPLDLCAPLAARKITHTRRNRKNTCRRGYLDFSNAILEIDIHPSSDADAWTSCDPPSSSAPASAKPSDEAQAFRKAVTSHIQARYRLQHNIFLFHVVIFGRYARCLYYDRAGCVVTQRIDFVADPRPLSEFLWRFARMGDEQRGHDLTVTRAAAKEAAIFRRAVEALISDMDEGATDDVDVRPLPAAYDTIDSTGVWPYWKIEVSNPTTGEHSHLVINKSLRCSPDLQGRCTRAYIAYDLQKRRLVFMKDSWRLAVEGLLPEFQTYQQLHTHNVPHIPEVLYGGDVLDGAGRPHTTLAQKYTRGTQVIHHRIVQEIAFSLDSATDEKEFVQAFHDALCAMEGAYNAAGILHRDISINNIMLDADGRGVLNDWDCAGSRDNLQLGIGTWDFMSTMLLKEPNTHLHDIVDDLQSIFWVLLCAASEQYVVGDVPIANDMFEEERPYSADSTVMAGGGKKHFFIWEGRMDYIEFSTFSLTNLALRCSERWKKYLEATHEDAQDSPENRAVRDLTATPSYWRDLFAVSAANTVSVFPRVARPPTVDGPAPVANSLARKRKADAGDGPPPRRSKRLKILRGEESDP</sequence>
<gene>
    <name evidence="3" type="ORF">PsYK624_082370</name>
</gene>
<evidence type="ECO:0000256" key="1">
    <source>
        <dbReference type="SAM" id="MobiDB-lite"/>
    </source>
</evidence>
<dbReference type="GO" id="GO:0005524">
    <property type="term" value="F:ATP binding"/>
    <property type="evidence" value="ECO:0007669"/>
    <property type="project" value="InterPro"/>
</dbReference>
<dbReference type="GO" id="GO:0004672">
    <property type="term" value="F:protein kinase activity"/>
    <property type="evidence" value="ECO:0007669"/>
    <property type="project" value="InterPro"/>
</dbReference>
<dbReference type="OrthoDB" id="2739517at2759"/>
<comment type="caution">
    <text evidence="3">The sequence shown here is derived from an EMBL/GenBank/DDBJ whole genome shotgun (WGS) entry which is preliminary data.</text>
</comment>
<dbReference type="InterPro" id="IPR040976">
    <property type="entry name" value="Pkinase_fungal"/>
</dbReference>
<dbReference type="InterPro" id="IPR011009">
    <property type="entry name" value="Kinase-like_dom_sf"/>
</dbReference>
<accession>A0A9P3GD05</accession>
<dbReference type="EMBL" id="BPQB01000024">
    <property type="protein sequence ID" value="GJE92084.1"/>
    <property type="molecule type" value="Genomic_DNA"/>
</dbReference>
<feature type="domain" description="Protein kinase" evidence="2">
    <location>
        <begin position="260"/>
        <end position="592"/>
    </location>
</feature>
<dbReference type="InterPro" id="IPR000719">
    <property type="entry name" value="Prot_kinase_dom"/>
</dbReference>
<dbReference type="PROSITE" id="PS00109">
    <property type="entry name" value="PROTEIN_KINASE_TYR"/>
    <property type="match status" value="1"/>
</dbReference>
<reference evidence="3 4" key="1">
    <citation type="submission" date="2021-08" db="EMBL/GenBank/DDBJ databases">
        <title>Draft Genome Sequence of Phanerochaete sordida strain YK-624.</title>
        <authorList>
            <person name="Mori T."/>
            <person name="Dohra H."/>
            <person name="Suzuki T."/>
            <person name="Kawagishi H."/>
            <person name="Hirai H."/>
        </authorList>
    </citation>
    <scope>NUCLEOTIDE SEQUENCE [LARGE SCALE GENOMIC DNA]</scope>
    <source>
        <strain evidence="3 4">YK-624</strain>
    </source>
</reference>
<name>A0A9P3GD05_9APHY</name>
<dbReference type="InterPro" id="IPR008266">
    <property type="entry name" value="Tyr_kinase_AS"/>
</dbReference>
<dbReference type="PANTHER" id="PTHR38248">
    <property type="entry name" value="FUNK1 6"/>
    <property type="match status" value="1"/>
</dbReference>